<evidence type="ECO:0000313" key="2">
    <source>
        <dbReference type="Proteomes" id="UP000002729"/>
    </source>
</evidence>
<dbReference type="GeneID" id="20224228"/>
<keyword evidence="2" id="KW-1185">Reference proteome</keyword>
<dbReference type="InParanoid" id="F0Y5U3"/>
<proteinExistence type="predicted"/>
<dbReference type="Proteomes" id="UP000002729">
    <property type="component" value="Unassembled WGS sequence"/>
</dbReference>
<reference evidence="1 2" key="1">
    <citation type="journal article" date="2011" name="Proc. Natl. Acad. Sci. U.S.A.">
        <title>Niche of harmful alga Aureococcus anophagefferens revealed through ecogenomics.</title>
        <authorList>
            <person name="Gobler C.J."/>
            <person name="Berry D.L."/>
            <person name="Dyhrman S.T."/>
            <person name="Wilhelm S.W."/>
            <person name="Salamov A."/>
            <person name="Lobanov A.V."/>
            <person name="Zhang Y."/>
            <person name="Collier J.L."/>
            <person name="Wurch L.L."/>
            <person name="Kustka A.B."/>
            <person name="Dill B.D."/>
            <person name="Shah M."/>
            <person name="VerBerkmoes N.C."/>
            <person name="Kuo A."/>
            <person name="Terry A."/>
            <person name="Pangilinan J."/>
            <person name="Lindquist E.A."/>
            <person name="Lucas S."/>
            <person name="Paulsen I.T."/>
            <person name="Hattenrath-Lehmann T.K."/>
            <person name="Talmage S.C."/>
            <person name="Walker E.A."/>
            <person name="Koch F."/>
            <person name="Burson A.M."/>
            <person name="Marcoval M.A."/>
            <person name="Tang Y.Z."/>
            <person name="Lecleir G.R."/>
            <person name="Coyne K.J."/>
            <person name="Berg G.M."/>
            <person name="Bertrand E.M."/>
            <person name="Saito M.A."/>
            <person name="Gladyshev V.N."/>
            <person name="Grigoriev I.V."/>
        </authorList>
    </citation>
    <scope>NUCLEOTIDE SEQUENCE [LARGE SCALE GENOMIC DNA]</scope>
    <source>
        <strain evidence="2">CCMP 1984</strain>
    </source>
</reference>
<dbReference type="KEGG" id="aaf:AURANDRAFT_63203"/>
<organism evidence="2">
    <name type="scientific">Aureococcus anophagefferens</name>
    <name type="common">Harmful bloom alga</name>
    <dbReference type="NCBI Taxonomy" id="44056"/>
    <lineage>
        <taxon>Eukaryota</taxon>
        <taxon>Sar</taxon>
        <taxon>Stramenopiles</taxon>
        <taxon>Ochrophyta</taxon>
        <taxon>Pelagophyceae</taxon>
        <taxon>Pelagomonadales</taxon>
        <taxon>Pelagomonadaceae</taxon>
        <taxon>Aureococcus</taxon>
    </lineage>
</organism>
<dbReference type="AlphaFoldDB" id="F0Y5U3"/>
<gene>
    <name evidence="1" type="ORF">AURANDRAFT_63203</name>
</gene>
<protein>
    <submittedName>
        <fullName evidence="1">Uncharacterized protein</fullName>
    </submittedName>
</protein>
<evidence type="ECO:0000313" key="1">
    <source>
        <dbReference type="EMBL" id="EGB09551.1"/>
    </source>
</evidence>
<name>F0Y5U3_AURAN</name>
<dbReference type="RefSeq" id="XP_009035608.1">
    <property type="nucleotide sequence ID" value="XM_009037360.1"/>
</dbReference>
<sequence length="114" mass="13427">MTPTHKSLSLAAIDASGLDDFEAGHKFAHYRFGKNWEFQDFPEHPLNRELDWYDYLAHTELCTMNYDALLHGDTEKLAEMTRVFMNLRFLQTLRLKTVWKSNLQPDFNVSVCDR</sequence>
<dbReference type="EMBL" id="GL833125">
    <property type="protein sequence ID" value="EGB09551.1"/>
    <property type="molecule type" value="Genomic_DNA"/>
</dbReference>
<accession>F0Y5U3</accession>